<dbReference type="Pfam" id="PF16525">
    <property type="entry name" value="MHB"/>
    <property type="match status" value="1"/>
</dbReference>
<feature type="signal peptide" evidence="1">
    <location>
        <begin position="1"/>
        <end position="42"/>
    </location>
</feature>
<feature type="chain" id="PRO_5029499243" description="Haemophore haem-binding domain-containing protein" evidence="1">
    <location>
        <begin position="43"/>
        <end position="138"/>
    </location>
</feature>
<dbReference type="EMBL" id="BLKT01000003">
    <property type="protein sequence ID" value="GFG57203.1"/>
    <property type="molecule type" value="Genomic_DNA"/>
</dbReference>
<proteinExistence type="predicted"/>
<dbReference type="InterPro" id="IPR032407">
    <property type="entry name" value="MHB"/>
</dbReference>
<reference evidence="3 4" key="1">
    <citation type="journal article" date="2019" name="Emerg. Microbes Infect.">
        <title>Comprehensive subspecies identification of 175 nontuberculous mycobacteria species based on 7547 genomic profiles.</title>
        <authorList>
            <person name="Matsumoto Y."/>
            <person name="Kinjo T."/>
            <person name="Motooka D."/>
            <person name="Nabeya D."/>
            <person name="Jung N."/>
            <person name="Uechi K."/>
            <person name="Horii T."/>
            <person name="Iida T."/>
            <person name="Fujita J."/>
            <person name="Nakamura S."/>
        </authorList>
    </citation>
    <scope>NUCLEOTIDE SEQUENCE [LARGE SCALE GENOMIC DNA]</scope>
    <source>
        <strain evidence="3 4">JCM 13392</strain>
    </source>
</reference>
<keyword evidence="4" id="KW-1185">Reference proteome</keyword>
<accession>A0A7I9WHS7</accession>
<name>A0A7I9WHS7_9MYCO</name>
<dbReference type="InterPro" id="IPR038378">
    <property type="entry name" value="MHB_sf"/>
</dbReference>
<comment type="caution">
    <text evidence="3">The sequence shown here is derived from an EMBL/GenBank/DDBJ whole genome shotgun (WGS) entry which is preliminary data.</text>
</comment>
<evidence type="ECO:0000259" key="2">
    <source>
        <dbReference type="Pfam" id="PF16525"/>
    </source>
</evidence>
<dbReference type="Proteomes" id="UP000465241">
    <property type="component" value="Unassembled WGS sequence"/>
</dbReference>
<feature type="domain" description="Haemophore haem-binding" evidence="2">
    <location>
        <begin position="44"/>
        <end position="120"/>
    </location>
</feature>
<evidence type="ECO:0000313" key="3">
    <source>
        <dbReference type="EMBL" id="GFG57203.1"/>
    </source>
</evidence>
<dbReference type="Gene3D" id="1.20.20.20">
    <property type="entry name" value="Haemophore, haem-binding domain"/>
    <property type="match status" value="1"/>
</dbReference>
<dbReference type="AlphaFoldDB" id="A0A7I9WHS7"/>
<dbReference type="NCBIfam" id="TIGR04529">
    <property type="entry name" value="MTB_hemophore"/>
    <property type="match status" value="1"/>
</dbReference>
<organism evidence="3 4">
    <name type="scientific">Mycolicibacterium murale</name>
    <dbReference type="NCBI Taxonomy" id="182220"/>
    <lineage>
        <taxon>Bacteria</taxon>
        <taxon>Bacillati</taxon>
        <taxon>Actinomycetota</taxon>
        <taxon>Actinomycetes</taxon>
        <taxon>Mycobacteriales</taxon>
        <taxon>Mycobacteriaceae</taxon>
        <taxon>Mycolicibacterium</taxon>
    </lineage>
</organism>
<keyword evidence="1" id="KW-0732">Signal</keyword>
<sequence>MEREVIMSFSGKSARRRVAATAATCLFGGLAAATAVAPAASAAPDCSPAGVNGTVDSVTVAAQQYLAAHPGAGGVVSAAVTQPRDVAAANIRNYFTANPGEYYELRGILAPIGDTQRACNTTVLPPYLASAYEEFVAG</sequence>
<gene>
    <name evidence="3" type="ORF">MMUR_13390</name>
</gene>
<dbReference type="GO" id="GO:0020037">
    <property type="term" value="F:heme binding"/>
    <property type="evidence" value="ECO:0007669"/>
    <property type="project" value="InterPro"/>
</dbReference>
<evidence type="ECO:0000313" key="4">
    <source>
        <dbReference type="Proteomes" id="UP000465241"/>
    </source>
</evidence>
<evidence type="ECO:0000256" key="1">
    <source>
        <dbReference type="SAM" id="SignalP"/>
    </source>
</evidence>
<protein>
    <recommendedName>
        <fullName evidence="2">Haemophore haem-binding domain-containing protein</fullName>
    </recommendedName>
</protein>